<keyword evidence="1" id="KW-0812">Transmembrane</keyword>
<feature type="transmembrane region" description="Helical" evidence="1">
    <location>
        <begin position="143"/>
        <end position="166"/>
    </location>
</feature>
<dbReference type="EMBL" id="JAPRAY010000010">
    <property type="protein sequence ID" value="MCZ0667597.1"/>
    <property type="molecule type" value="Genomic_DNA"/>
</dbReference>
<dbReference type="RefSeq" id="WP_101878457.1">
    <property type="nucleotide sequence ID" value="NZ_CP176629.1"/>
</dbReference>
<comment type="caution">
    <text evidence="2">The sequence shown here is derived from an EMBL/GenBank/DDBJ whole genome shotgun (WGS) entry which is preliminary data.</text>
</comment>
<keyword evidence="1" id="KW-0472">Membrane</keyword>
<name>A0A9Q4F247_MEDGN</name>
<proteinExistence type="predicted"/>
<accession>A0A9Q4F247</accession>
<organism evidence="2 3">
    <name type="scientific">Mediterraneibacter gnavus</name>
    <name type="common">Ruminococcus gnavus</name>
    <dbReference type="NCBI Taxonomy" id="33038"/>
    <lineage>
        <taxon>Bacteria</taxon>
        <taxon>Bacillati</taxon>
        <taxon>Bacillota</taxon>
        <taxon>Clostridia</taxon>
        <taxon>Lachnospirales</taxon>
        <taxon>Lachnospiraceae</taxon>
        <taxon>Mediterraneibacter</taxon>
    </lineage>
</organism>
<evidence type="ECO:0000256" key="1">
    <source>
        <dbReference type="SAM" id="Phobius"/>
    </source>
</evidence>
<protein>
    <submittedName>
        <fullName evidence="2">ABC transporter permease</fullName>
    </submittedName>
</protein>
<evidence type="ECO:0000313" key="3">
    <source>
        <dbReference type="Proteomes" id="UP001079535"/>
    </source>
</evidence>
<feature type="transmembrane region" description="Helical" evidence="1">
    <location>
        <begin position="107"/>
        <end position="131"/>
    </location>
</feature>
<feature type="transmembrane region" description="Helical" evidence="1">
    <location>
        <begin position="66"/>
        <end position="86"/>
    </location>
</feature>
<feature type="transmembrane region" description="Helical" evidence="1">
    <location>
        <begin position="6"/>
        <end position="27"/>
    </location>
</feature>
<dbReference type="AlphaFoldDB" id="A0A9Q4F247"/>
<dbReference type="Proteomes" id="UP001079535">
    <property type="component" value="Unassembled WGS sequence"/>
</dbReference>
<gene>
    <name evidence="2" type="ORF">OZZ17_08555</name>
</gene>
<dbReference type="Pfam" id="PF06541">
    <property type="entry name" value="ABC_trans_CmpB"/>
    <property type="match status" value="1"/>
</dbReference>
<feature type="transmembrane region" description="Helical" evidence="1">
    <location>
        <begin position="39"/>
        <end position="60"/>
    </location>
</feature>
<keyword evidence="1" id="KW-1133">Transmembrane helix</keyword>
<reference evidence="2" key="1">
    <citation type="submission" date="2022-11" db="EMBL/GenBank/DDBJ databases">
        <title>Temperate bacteriophages infecting mucin-degrading bacterium Ruminococcus gnavus from the human gut.</title>
        <authorList>
            <person name="Buttimer C."/>
        </authorList>
    </citation>
    <scope>NUCLEOTIDE SEQUENCE</scope>
    <source>
        <strain evidence="2">CCUG 49994</strain>
    </source>
</reference>
<evidence type="ECO:0000313" key="2">
    <source>
        <dbReference type="EMBL" id="MCZ0667597.1"/>
    </source>
</evidence>
<dbReference type="InterPro" id="IPR010540">
    <property type="entry name" value="CmpB_TMEM229"/>
</dbReference>
<sequence>MSIYYSILYFFVYGFLGWCTEVIFVAFKQHRFVNRGFLNGPICPIYGVGVTLVIACLEAFQSNLLLLYISSVILVTVLEGVTGWAMDKLFHNKWWDYSKLPFNIGGYVCLLFSLIWGVACIFIVYFVHPLIHQVLSLIPHTAGIALIAILGIALLSDIIVTTSAIVKFNQYLERLKHITDELHAISNQIGSELYQNVMHVLDMQESSRQKLDDVKLEVSEEIRMQIVELKTRAQNLGEKVPKPARRLLKAFPKLESRNYKAQLELFRQKLEQHLGRH</sequence>